<keyword evidence="3" id="KW-1185">Reference proteome</keyword>
<evidence type="ECO:0000313" key="2">
    <source>
        <dbReference type="EMBL" id="KAK9087497.1"/>
    </source>
</evidence>
<dbReference type="PANTHER" id="PTHR33779:SF1">
    <property type="entry name" value="EXPRESSED PROTEIN"/>
    <property type="match status" value="1"/>
</dbReference>
<organism evidence="2 3">
    <name type="scientific">Stephania yunnanensis</name>
    <dbReference type="NCBI Taxonomy" id="152371"/>
    <lineage>
        <taxon>Eukaryota</taxon>
        <taxon>Viridiplantae</taxon>
        <taxon>Streptophyta</taxon>
        <taxon>Embryophyta</taxon>
        <taxon>Tracheophyta</taxon>
        <taxon>Spermatophyta</taxon>
        <taxon>Magnoliopsida</taxon>
        <taxon>Ranunculales</taxon>
        <taxon>Menispermaceae</taxon>
        <taxon>Menispermoideae</taxon>
        <taxon>Cissampelideae</taxon>
        <taxon>Stephania</taxon>
    </lineage>
</organism>
<accession>A0AAP0EAY6</accession>
<name>A0AAP0EAY6_9MAGN</name>
<dbReference type="AlphaFoldDB" id="A0AAP0EAY6"/>
<feature type="domain" description="PHD-type zinc finger plants" evidence="1">
    <location>
        <begin position="56"/>
        <end position="98"/>
    </location>
</feature>
<sequence>MCVFYARLLRYSPLFFMLNNIFFRLLIDTINDGDCFCFFSLVADTTTTTNNNNECCMCGDHGLQHELLQCRLCRFRSQHRYFSNLYPKAESHQICNWCLKKESASSTTSEEEEMIDNSYLISSSSHNNNCKLDKENNNNNNNNNDIKIMAFFTTIYFVVDIACVNLRKINV</sequence>
<dbReference type="Pfam" id="PF25054">
    <property type="entry name" value="PHD_pln"/>
    <property type="match status" value="1"/>
</dbReference>
<gene>
    <name evidence="2" type="ORF">Syun_029891</name>
</gene>
<comment type="caution">
    <text evidence="2">The sequence shown here is derived from an EMBL/GenBank/DDBJ whole genome shotgun (WGS) entry which is preliminary data.</text>
</comment>
<proteinExistence type="predicted"/>
<dbReference type="InterPro" id="IPR056874">
    <property type="entry name" value="PHD_dom_pln"/>
</dbReference>
<protein>
    <recommendedName>
        <fullName evidence="1">PHD-type zinc finger plants domain-containing protein</fullName>
    </recommendedName>
</protein>
<evidence type="ECO:0000313" key="3">
    <source>
        <dbReference type="Proteomes" id="UP001420932"/>
    </source>
</evidence>
<dbReference type="Proteomes" id="UP001420932">
    <property type="component" value="Unassembled WGS sequence"/>
</dbReference>
<dbReference type="PANTHER" id="PTHR33779">
    <property type="entry name" value="EXPRESSED PROTEIN"/>
    <property type="match status" value="1"/>
</dbReference>
<evidence type="ECO:0000259" key="1">
    <source>
        <dbReference type="Pfam" id="PF25054"/>
    </source>
</evidence>
<dbReference type="EMBL" id="JBBNAF010000013">
    <property type="protein sequence ID" value="KAK9087497.1"/>
    <property type="molecule type" value="Genomic_DNA"/>
</dbReference>
<reference evidence="2 3" key="1">
    <citation type="submission" date="2024-01" db="EMBL/GenBank/DDBJ databases">
        <title>Genome assemblies of Stephania.</title>
        <authorList>
            <person name="Yang L."/>
        </authorList>
    </citation>
    <scope>NUCLEOTIDE SEQUENCE [LARGE SCALE GENOMIC DNA]</scope>
    <source>
        <strain evidence="2">YNDBR</strain>
        <tissue evidence="2">Leaf</tissue>
    </source>
</reference>